<gene>
    <name evidence="1" type="ORF">DFR49_2594</name>
</gene>
<accession>A0A397P551</accession>
<reference evidence="1 2" key="1">
    <citation type="submission" date="2018-08" db="EMBL/GenBank/DDBJ databases">
        <title>Genomic Encyclopedia of Type Strains, Phase IV (KMG-IV): sequencing the most valuable type-strain genomes for metagenomic binning, comparative biology and taxonomic classification.</title>
        <authorList>
            <person name="Goeker M."/>
        </authorList>
    </citation>
    <scope>NUCLEOTIDE SEQUENCE [LARGE SCALE GENOMIC DNA]</scope>
    <source>
        <strain evidence="1 2">DSM 25527</strain>
    </source>
</reference>
<proteinExistence type="predicted"/>
<keyword evidence="2" id="KW-1185">Reference proteome</keyword>
<protein>
    <submittedName>
        <fullName evidence="1">Uncharacterized protein</fullName>
    </submittedName>
</protein>
<comment type="caution">
    <text evidence="1">The sequence shown here is derived from an EMBL/GenBank/DDBJ whole genome shotgun (WGS) entry which is preliminary data.</text>
</comment>
<evidence type="ECO:0000313" key="1">
    <source>
        <dbReference type="EMBL" id="RIA44352.1"/>
    </source>
</evidence>
<dbReference type="Proteomes" id="UP000266568">
    <property type="component" value="Unassembled WGS sequence"/>
</dbReference>
<evidence type="ECO:0000313" key="2">
    <source>
        <dbReference type="Proteomes" id="UP000266568"/>
    </source>
</evidence>
<sequence>MADYYSPTVVDPAIPFGDMTALEQLLLTQIFDSEIIDDALYFFEEQSTSDMLWLDAGEARDALAQSQSSASKANDLVAAALAELELGAEDVELDLSMESWEFLFQDIIRRSATITHVTVTTAFTCSKMRPDGFGGMVTVITGDQVLSSSTGEMLCSLLDRADYGELACAPGHGHHVVLRLSEEEVRGTMVEIFETEASPGLVEDDVTDDDIRVACLAAIEGRDLSHEHGELVFAAALRALNTAAERKRAGG</sequence>
<organism evidence="1 2">
    <name type="scientific">Hephaestia caeni</name>
    <dbReference type="NCBI Taxonomy" id="645617"/>
    <lineage>
        <taxon>Bacteria</taxon>
        <taxon>Pseudomonadati</taxon>
        <taxon>Pseudomonadota</taxon>
        <taxon>Alphaproteobacteria</taxon>
        <taxon>Sphingomonadales</taxon>
        <taxon>Sphingomonadaceae</taxon>
        <taxon>Hephaestia</taxon>
    </lineage>
</organism>
<name>A0A397P551_9SPHN</name>
<dbReference type="AlphaFoldDB" id="A0A397P551"/>
<dbReference type="EMBL" id="QXDC01000003">
    <property type="protein sequence ID" value="RIA44352.1"/>
    <property type="molecule type" value="Genomic_DNA"/>
</dbReference>